<name>A0ABT3PJ51_9BACT</name>
<proteinExistence type="predicted"/>
<dbReference type="Pfam" id="PF13668">
    <property type="entry name" value="Ferritin_2"/>
    <property type="match status" value="1"/>
</dbReference>
<comment type="caution">
    <text evidence="1">The sequence shown here is derived from an EMBL/GenBank/DDBJ whole genome shotgun (WGS) entry which is preliminary data.</text>
</comment>
<protein>
    <submittedName>
        <fullName evidence="1">Ferritin-like domain-containing protein</fullName>
    </submittedName>
</protein>
<reference evidence="1 2" key="1">
    <citation type="submission" date="2021-03" db="EMBL/GenBank/DDBJ databases">
        <title>Aliifodinibius sp. nov., a new bacterium isolated from saline soil.</title>
        <authorList>
            <person name="Galisteo C."/>
            <person name="De La Haba R."/>
            <person name="Sanchez-Porro C."/>
            <person name="Ventosa A."/>
        </authorList>
    </citation>
    <scope>NUCLEOTIDE SEQUENCE [LARGE SCALE GENOMIC DNA]</scope>
    <source>
        <strain evidence="1 2">1BSP15-2V2</strain>
    </source>
</reference>
<evidence type="ECO:0000313" key="1">
    <source>
        <dbReference type="EMBL" id="MCW9705929.1"/>
    </source>
</evidence>
<dbReference type="CDD" id="cd00657">
    <property type="entry name" value="Ferritin_like"/>
    <property type="match status" value="1"/>
</dbReference>
<dbReference type="PANTHER" id="PTHR31694">
    <property type="entry name" value="DESICCATION-LIKE PROTEIN"/>
    <property type="match status" value="1"/>
</dbReference>
<dbReference type="Gene3D" id="1.20.1260.10">
    <property type="match status" value="1"/>
</dbReference>
<dbReference type="PANTHER" id="PTHR31694:SF26">
    <property type="entry name" value="OS05G0151100 PROTEIN"/>
    <property type="match status" value="1"/>
</dbReference>
<dbReference type="EMBL" id="JAGGJA010000002">
    <property type="protein sequence ID" value="MCW9705929.1"/>
    <property type="molecule type" value="Genomic_DNA"/>
</dbReference>
<dbReference type="InterPro" id="IPR052965">
    <property type="entry name" value="Pigment-catalase-like"/>
</dbReference>
<sequence length="286" mass="30756">MNFLDLINDVDADKLNGESKDKFLSRKQALGKLSNFSKKLAVTALPLGAFAAFSKPAQAQSTDQLVDTLNFALTLEYLEAEYYQKGIDSGIVDSYGKVGGVSAQAHGDTFREIADHEADHVAFLTEVIGNVLGGEPAQKPTFDFTVDGAFDPFNNNAQFLALAQAFEDTGVRAYKGQAGAVMGNDLVLTRALQIHSVEARHASRVRELRGLKGWITGDSTEQSLPEAAQAVYEGETPETNTTQVVDVSATLSGDGDVDNTDIAAAWDEFLTKDEVLAIASLFIVEE</sequence>
<organism evidence="1 2">
    <name type="scientific">Fodinibius salsisoli</name>
    <dbReference type="NCBI Taxonomy" id="2820877"/>
    <lineage>
        <taxon>Bacteria</taxon>
        <taxon>Pseudomonadati</taxon>
        <taxon>Balneolota</taxon>
        <taxon>Balneolia</taxon>
        <taxon>Balneolales</taxon>
        <taxon>Balneolaceae</taxon>
        <taxon>Fodinibius</taxon>
    </lineage>
</organism>
<keyword evidence="2" id="KW-1185">Reference proteome</keyword>
<accession>A0ABT3PJ51</accession>
<dbReference type="Proteomes" id="UP001207918">
    <property type="component" value="Unassembled WGS sequence"/>
</dbReference>
<evidence type="ECO:0000313" key="2">
    <source>
        <dbReference type="Proteomes" id="UP001207918"/>
    </source>
</evidence>
<dbReference type="RefSeq" id="WP_265764626.1">
    <property type="nucleotide sequence ID" value="NZ_JAGGJA010000002.1"/>
</dbReference>
<gene>
    <name evidence="1" type="ORF">J6I44_03655</name>
</gene>
<dbReference type="SUPFAM" id="SSF47240">
    <property type="entry name" value="Ferritin-like"/>
    <property type="match status" value="1"/>
</dbReference>
<dbReference type="InterPro" id="IPR009078">
    <property type="entry name" value="Ferritin-like_SF"/>
</dbReference>
<dbReference type="InterPro" id="IPR012347">
    <property type="entry name" value="Ferritin-like"/>
</dbReference>